<reference evidence="2 3" key="1">
    <citation type="submission" date="2024-01" db="EMBL/GenBank/DDBJ databases">
        <title>The genomes of 5 underutilized Papilionoideae crops provide insights into root nodulation and disease resistanc.</title>
        <authorList>
            <person name="Jiang F."/>
        </authorList>
    </citation>
    <scope>NUCLEOTIDE SEQUENCE [LARGE SCALE GENOMIC DNA]</scope>
    <source>
        <strain evidence="2">LVBAO_FW01</strain>
        <tissue evidence="2">Leaves</tissue>
    </source>
</reference>
<dbReference type="Proteomes" id="UP001367508">
    <property type="component" value="Unassembled WGS sequence"/>
</dbReference>
<feature type="region of interest" description="Disordered" evidence="1">
    <location>
        <begin position="23"/>
        <end position="46"/>
    </location>
</feature>
<comment type="caution">
    <text evidence="2">The sequence shown here is derived from an EMBL/GenBank/DDBJ whole genome shotgun (WGS) entry which is preliminary data.</text>
</comment>
<proteinExistence type="predicted"/>
<evidence type="ECO:0000313" key="2">
    <source>
        <dbReference type="EMBL" id="KAK7314768.1"/>
    </source>
</evidence>
<name>A0AAN9KDM0_CANGL</name>
<protein>
    <recommendedName>
        <fullName evidence="4">GRAM domain-containing protein</fullName>
    </recommendedName>
</protein>
<dbReference type="EMBL" id="JAYMYQ010000008">
    <property type="protein sequence ID" value="KAK7314768.1"/>
    <property type="molecule type" value="Genomic_DNA"/>
</dbReference>
<dbReference type="AlphaFoldDB" id="A0AAN9KDM0"/>
<evidence type="ECO:0000256" key="1">
    <source>
        <dbReference type="SAM" id="MobiDB-lite"/>
    </source>
</evidence>
<accession>A0AAN9KDM0</accession>
<evidence type="ECO:0008006" key="4">
    <source>
        <dbReference type="Google" id="ProtNLM"/>
    </source>
</evidence>
<keyword evidence="3" id="KW-1185">Reference proteome</keyword>
<dbReference type="InterPro" id="IPR011993">
    <property type="entry name" value="PH-like_dom_sf"/>
</dbReference>
<dbReference type="InterPro" id="IPR037848">
    <property type="entry name" value="GEM-like"/>
</dbReference>
<dbReference type="PANTHER" id="PTHR31969">
    <property type="entry name" value="GEM-LIKE PROTEIN 2"/>
    <property type="match status" value="1"/>
</dbReference>
<organism evidence="2 3">
    <name type="scientific">Canavalia gladiata</name>
    <name type="common">Sword bean</name>
    <name type="synonym">Dolichos gladiatus</name>
    <dbReference type="NCBI Taxonomy" id="3824"/>
    <lineage>
        <taxon>Eukaryota</taxon>
        <taxon>Viridiplantae</taxon>
        <taxon>Streptophyta</taxon>
        <taxon>Embryophyta</taxon>
        <taxon>Tracheophyta</taxon>
        <taxon>Spermatophyta</taxon>
        <taxon>Magnoliopsida</taxon>
        <taxon>eudicotyledons</taxon>
        <taxon>Gunneridae</taxon>
        <taxon>Pentapetalae</taxon>
        <taxon>rosids</taxon>
        <taxon>fabids</taxon>
        <taxon>Fabales</taxon>
        <taxon>Fabaceae</taxon>
        <taxon>Papilionoideae</taxon>
        <taxon>50 kb inversion clade</taxon>
        <taxon>NPAAA clade</taxon>
        <taxon>indigoferoid/millettioid clade</taxon>
        <taxon>Phaseoleae</taxon>
        <taxon>Canavalia</taxon>
    </lineage>
</organism>
<sequence length="227" mass="26121">MKVNECLSRRNFYFPKLQDNLPLQSSGSNGSDLLPPKQTKKMKSRTQRKISSLASRIHEHGNSKLTIQMGPKLSETLKGKLSLGTRIIQGGGRGNIFKNIFGMKEKEQLLKASQCYYIPQLVLLLEYSLSQLKRLHFTVKGPQHSLLQLESYIGAPYKVLIPIEKIKKVYESQNVNKLEEKYIEIVTEDESEFWFMGFLRYEKALRNLKKAIAMPINSEREKLLLTS</sequence>
<dbReference type="Gene3D" id="2.30.29.30">
    <property type="entry name" value="Pleckstrin-homology domain (PH domain)/Phosphotyrosine-binding domain (PTB)"/>
    <property type="match status" value="1"/>
</dbReference>
<evidence type="ECO:0000313" key="3">
    <source>
        <dbReference type="Proteomes" id="UP001367508"/>
    </source>
</evidence>
<gene>
    <name evidence="2" type="ORF">VNO77_33296</name>
</gene>